<keyword evidence="3" id="KW-1185">Reference proteome</keyword>
<dbReference type="AlphaFoldDB" id="F0STG5"/>
<protein>
    <recommendedName>
        <fullName evidence="4">DUF3299 domain-containing protein</fullName>
    </recommendedName>
</protein>
<evidence type="ECO:0000256" key="1">
    <source>
        <dbReference type="SAM" id="MobiDB-lite"/>
    </source>
</evidence>
<feature type="compositionally biased region" description="Low complexity" evidence="1">
    <location>
        <begin position="67"/>
        <end position="82"/>
    </location>
</feature>
<gene>
    <name evidence="2" type="ordered locus">Plabr_2828</name>
</gene>
<sequence>MLILAGCSGESETVYHEYEPESESVLLDSDSASAERDPASNRETVSTAEDTSTTGSEPETKQLTALASDADPGDTDPGAADAVEMPSTAEKANPVPKVESPQPDTAALEKPSSPVTPSEDVVPASMARMGARTPTDPRSLNQARFEPVEPREPELLIPNKEFRSEGAENALRVTFDDIDLLKVLNMEPVPEDAVKQFPDWLAQLEGKRVRIRGFMFPTLSQTGITYFQHVRDNEICCFGRTPKVYDRISTVLREGETTNYIQGRPFDVVGTFRIDPVYEDGEWLQLYLLEDAIVFP</sequence>
<name>F0STG5_RUBBR</name>
<accession>F0STG5</accession>
<dbReference type="eggNOG" id="COG3266">
    <property type="taxonomic scope" value="Bacteria"/>
</dbReference>
<dbReference type="HOGENOM" id="CLU_939691_0_0_0"/>
<dbReference type="STRING" id="756272.Plabr_2828"/>
<feature type="region of interest" description="Disordered" evidence="1">
    <location>
        <begin position="1"/>
        <end position="120"/>
    </location>
</feature>
<feature type="compositionally biased region" description="Polar residues" evidence="1">
    <location>
        <begin position="41"/>
        <end position="65"/>
    </location>
</feature>
<organism evidence="2 3">
    <name type="scientific">Rubinisphaera brasiliensis (strain ATCC 49424 / DSM 5305 / JCM 21570 / IAM 15109 / NBRC 103401 / IFAM 1448)</name>
    <name type="common">Planctomyces brasiliensis</name>
    <dbReference type="NCBI Taxonomy" id="756272"/>
    <lineage>
        <taxon>Bacteria</taxon>
        <taxon>Pseudomonadati</taxon>
        <taxon>Planctomycetota</taxon>
        <taxon>Planctomycetia</taxon>
        <taxon>Planctomycetales</taxon>
        <taxon>Planctomycetaceae</taxon>
        <taxon>Rubinisphaera</taxon>
    </lineage>
</organism>
<dbReference type="KEGG" id="pbs:Plabr_2828"/>
<dbReference type="EMBL" id="CP002546">
    <property type="protein sequence ID" value="ADY60427.1"/>
    <property type="molecule type" value="Genomic_DNA"/>
</dbReference>
<dbReference type="Gene3D" id="2.40.50.870">
    <property type="entry name" value="Protein of unknown function (DUF3299)"/>
    <property type="match status" value="1"/>
</dbReference>
<evidence type="ECO:0008006" key="4">
    <source>
        <dbReference type="Google" id="ProtNLM"/>
    </source>
</evidence>
<evidence type="ECO:0000313" key="2">
    <source>
        <dbReference type="EMBL" id="ADY60427.1"/>
    </source>
</evidence>
<evidence type="ECO:0000313" key="3">
    <source>
        <dbReference type="Proteomes" id="UP000006860"/>
    </source>
</evidence>
<dbReference type="Proteomes" id="UP000006860">
    <property type="component" value="Chromosome"/>
</dbReference>
<reference evidence="3" key="1">
    <citation type="submission" date="2011-02" db="EMBL/GenBank/DDBJ databases">
        <title>The complete genome of Planctomyces brasiliensis DSM 5305.</title>
        <authorList>
            <person name="Lucas S."/>
            <person name="Copeland A."/>
            <person name="Lapidus A."/>
            <person name="Bruce D."/>
            <person name="Goodwin L."/>
            <person name="Pitluck S."/>
            <person name="Kyrpides N."/>
            <person name="Mavromatis K."/>
            <person name="Pagani I."/>
            <person name="Ivanova N."/>
            <person name="Ovchinnikova G."/>
            <person name="Lu M."/>
            <person name="Detter J.C."/>
            <person name="Han C."/>
            <person name="Land M."/>
            <person name="Hauser L."/>
            <person name="Markowitz V."/>
            <person name="Cheng J.-F."/>
            <person name="Hugenholtz P."/>
            <person name="Woyke T."/>
            <person name="Wu D."/>
            <person name="Tindall B."/>
            <person name="Pomrenke H.G."/>
            <person name="Brambilla E."/>
            <person name="Klenk H.-P."/>
            <person name="Eisen J.A."/>
        </authorList>
    </citation>
    <scope>NUCLEOTIDE SEQUENCE [LARGE SCALE GENOMIC DNA]</scope>
    <source>
        <strain evidence="3">ATCC 49424 / DSM 5305 / JCM 21570 / NBRC 103401 / IFAM 1448</strain>
    </source>
</reference>
<proteinExistence type="predicted"/>